<proteinExistence type="predicted"/>
<dbReference type="AlphaFoldDB" id="A6NQ02"/>
<evidence type="ECO:0000313" key="1">
    <source>
        <dbReference type="EMBL" id="EDN01927.1"/>
    </source>
</evidence>
<keyword evidence="2" id="KW-1185">Reference proteome</keyword>
<reference evidence="1 2" key="2">
    <citation type="submission" date="2007-06" db="EMBL/GenBank/DDBJ databases">
        <title>Draft genome sequence of Pseudoflavonifractor capillosus ATCC 29799.</title>
        <authorList>
            <person name="Sudarsanam P."/>
            <person name="Ley R."/>
            <person name="Guruge J."/>
            <person name="Turnbaugh P.J."/>
            <person name="Mahowald M."/>
            <person name="Liep D."/>
            <person name="Gordon J."/>
        </authorList>
    </citation>
    <scope>NUCLEOTIDE SEQUENCE [LARGE SCALE GENOMIC DNA]</scope>
    <source>
        <strain evidence="1 2">ATCC 29799</strain>
    </source>
</reference>
<evidence type="ECO:0000313" key="2">
    <source>
        <dbReference type="Proteomes" id="UP000003639"/>
    </source>
</evidence>
<accession>A6NQ02</accession>
<reference evidence="1 2" key="1">
    <citation type="submission" date="2007-04" db="EMBL/GenBank/DDBJ databases">
        <authorList>
            <person name="Fulton L."/>
            <person name="Clifton S."/>
            <person name="Fulton B."/>
            <person name="Xu J."/>
            <person name="Minx P."/>
            <person name="Pepin K.H."/>
            <person name="Johnson M."/>
            <person name="Thiruvilangam P."/>
            <person name="Bhonagiri V."/>
            <person name="Nash W.E."/>
            <person name="Mardis E.R."/>
            <person name="Wilson R.K."/>
        </authorList>
    </citation>
    <scope>NUCLEOTIDE SEQUENCE [LARGE SCALE GENOMIC DNA]</scope>
    <source>
        <strain evidence="1 2">ATCC 29799</strain>
    </source>
</reference>
<dbReference type="STRING" id="411467.BACCAP_00271"/>
<comment type="caution">
    <text evidence="1">The sequence shown here is derived from an EMBL/GenBank/DDBJ whole genome shotgun (WGS) entry which is preliminary data.</text>
</comment>
<protein>
    <submittedName>
        <fullName evidence="1">Uncharacterized protein</fullName>
    </submittedName>
</protein>
<dbReference type="EMBL" id="AAXG02000002">
    <property type="protein sequence ID" value="EDN01927.1"/>
    <property type="molecule type" value="Genomic_DNA"/>
</dbReference>
<name>A6NQ02_9FIRM</name>
<organism evidence="1 2">
    <name type="scientific">Pseudoflavonifractor capillosus ATCC 29799</name>
    <dbReference type="NCBI Taxonomy" id="411467"/>
    <lineage>
        <taxon>Bacteria</taxon>
        <taxon>Bacillati</taxon>
        <taxon>Bacillota</taxon>
        <taxon>Clostridia</taxon>
        <taxon>Eubacteriales</taxon>
        <taxon>Oscillospiraceae</taxon>
        <taxon>Pseudoflavonifractor</taxon>
    </lineage>
</organism>
<sequence>MTLTITFSGDIVSASKVAVMGTAPCTAPQRGDAAG</sequence>
<dbReference type="Proteomes" id="UP000003639">
    <property type="component" value="Unassembled WGS sequence"/>
</dbReference>
<gene>
    <name evidence="1" type="ORF">BACCAP_00271</name>
</gene>